<gene>
    <name evidence="3" type="ORF">FOZ62_016941</name>
</gene>
<feature type="domain" description="GST N-terminal" evidence="1">
    <location>
        <begin position="1"/>
        <end position="51"/>
    </location>
</feature>
<evidence type="ECO:0000313" key="4">
    <source>
        <dbReference type="Proteomes" id="UP000574390"/>
    </source>
</evidence>
<dbReference type="InterPro" id="IPR036282">
    <property type="entry name" value="Glutathione-S-Trfase_C_sf"/>
</dbReference>
<dbReference type="GO" id="GO:0004364">
    <property type="term" value="F:glutathione transferase activity"/>
    <property type="evidence" value="ECO:0007669"/>
    <property type="project" value="TreeGrafter"/>
</dbReference>
<feature type="non-terminal residue" evidence="3">
    <location>
        <position position="1"/>
    </location>
</feature>
<organism evidence="3 4">
    <name type="scientific">Perkinsus olseni</name>
    <name type="common">Perkinsus atlanticus</name>
    <dbReference type="NCBI Taxonomy" id="32597"/>
    <lineage>
        <taxon>Eukaryota</taxon>
        <taxon>Sar</taxon>
        <taxon>Alveolata</taxon>
        <taxon>Perkinsozoa</taxon>
        <taxon>Perkinsea</taxon>
        <taxon>Perkinsida</taxon>
        <taxon>Perkinsidae</taxon>
        <taxon>Perkinsus</taxon>
    </lineage>
</organism>
<dbReference type="EMBL" id="JABANM010031201">
    <property type="protein sequence ID" value="KAF4704978.1"/>
    <property type="molecule type" value="Genomic_DNA"/>
</dbReference>
<dbReference type="SUPFAM" id="SSF52833">
    <property type="entry name" value="Thioredoxin-like"/>
    <property type="match status" value="1"/>
</dbReference>
<proteinExistence type="predicted"/>
<dbReference type="InterPro" id="IPR004045">
    <property type="entry name" value="Glutathione_S-Trfase_N"/>
</dbReference>
<dbReference type="InterPro" id="IPR050213">
    <property type="entry name" value="GST_superfamily"/>
</dbReference>
<comment type="caution">
    <text evidence="3">The sequence shown here is derived from an EMBL/GenBank/DDBJ whole genome shotgun (WGS) entry which is preliminary data.</text>
</comment>
<evidence type="ECO:0000259" key="1">
    <source>
        <dbReference type="PROSITE" id="PS50404"/>
    </source>
</evidence>
<dbReference type="SUPFAM" id="SSF47616">
    <property type="entry name" value="GST C-terminal domain-like"/>
    <property type="match status" value="1"/>
</dbReference>
<feature type="domain" description="GST C-terminal" evidence="2">
    <location>
        <begin position="75"/>
        <end position="199"/>
    </location>
</feature>
<dbReference type="PROSITE" id="PS50404">
    <property type="entry name" value="GST_NTER"/>
    <property type="match status" value="1"/>
</dbReference>
<sequence length="200" mass="22754">DDCRIPFAEFPAKKAEFPLGQVPVLELKDGTMITQGFAILRYVGSVSRRWCCFFFVASDLLSQLNPSVGLYPQSDLMKRLRIDELMDMVKDIQVKTAASMKMCEEMKMQTRKALAEEEIPFVFSKVNEMFGDKKFATGDKMTIVDLLLTNMMEVFTSGYIDGYPTTLCDAYTNLKRIQSNVHADPRVTAWREKREVSASS</sequence>
<dbReference type="PROSITE" id="PS50405">
    <property type="entry name" value="GST_CTER"/>
    <property type="match status" value="1"/>
</dbReference>
<dbReference type="PANTHER" id="PTHR11571">
    <property type="entry name" value="GLUTATHIONE S-TRANSFERASE"/>
    <property type="match status" value="1"/>
</dbReference>
<name>A0A7J6Q9N6_PEROL</name>
<dbReference type="Gene3D" id="1.20.1050.10">
    <property type="match status" value="1"/>
</dbReference>
<dbReference type="InterPro" id="IPR010987">
    <property type="entry name" value="Glutathione-S-Trfase_C-like"/>
</dbReference>
<dbReference type="InterPro" id="IPR036249">
    <property type="entry name" value="Thioredoxin-like_sf"/>
</dbReference>
<dbReference type="InterPro" id="IPR004046">
    <property type="entry name" value="GST_C"/>
</dbReference>
<dbReference type="Pfam" id="PF14497">
    <property type="entry name" value="GST_C_3"/>
    <property type="match status" value="1"/>
</dbReference>
<reference evidence="3 4" key="1">
    <citation type="submission" date="2020-04" db="EMBL/GenBank/DDBJ databases">
        <title>Perkinsus olseni comparative genomics.</title>
        <authorList>
            <person name="Bogema D.R."/>
        </authorList>
    </citation>
    <scope>NUCLEOTIDE SEQUENCE [LARGE SCALE GENOMIC DNA]</scope>
    <source>
        <strain evidence="3">ATCC PRA-205</strain>
    </source>
</reference>
<dbReference type="AlphaFoldDB" id="A0A7J6Q9N6"/>
<accession>A0A7J6Q9N6</accession>
<dbReference type="Gene3D" id="3.40.30.10">
    <property type="entry name" value="Glutaredoxin"/>
    <property type="match status" value="1"/>
</dbReference>
<dbReference type="Proteomes" id="UP000574390">
    <property type="component" value="Unassembled WGS sequence"/>
</dbReference>
<evidence type="ECO:0000313" key="3">
    <source>
        <dbReference type="EMBL" id="KAF4704978.1"/>
    </source>
</evidence>
<evidence type="ECO:0000259" key="2">
    <source>
        <dbReference type="PROSITE" id="PS50405"/>
    </source>
</evidence>
<protein>
    <recommendedName>
        <fullName evidence="5">Glutathione Stransferase</fullName>
    </recommendedName>
</protein>
<dbReference type="GO" id="GO:0006749">
    <property type="term" value="P:glutathione metabolic process"/>
    <property type="evidence" value="ECO:0007669"/>
    <property type="project" value="TreeGrafter"/>
</dbReference>
<evidence type="ECO:0008006" key="5">
    <source>
        <dbReference type="Google" id="ProtNLM"/>
    </source>
</evidence>